<comment type="caution">
    <text evidence="1">The sequence shown here is derived from an EMBL/GenBank/DDBJ whole genome shotgun (WGS) entry which is preliminary data.</text>
</comment>
<sequence>MISKRIDHQTASAIKSLLQKQNIHYGRVLIDFEMQTVEVQVEDYSIDDILETAGTLSPERGKELLDEVNRSREGVRGICRLKRVDCLN</sequence>
<proteinExistence type="predicted"/>
<reference evidence="1 2" key="1">
    <citation type="journal article" date="2009" name="Int. J. Syst. Evol. Microbiol.">
        <title>Paenibacillus contaminans sp. nov., isolated from a contaminated laboratory plate.</title>
        <authorList>
            <person name="Chou J.H."/>
            <person name="Lee J.H."/>
            <person name="Lin M.C."/>
            <person name="Chang P.S."/>
            <person name="Arun A.B."/>
            <person name="Young C.C."/>
            <person name="Chen W.M."/>
        </authorList>
    </citation>
    <scope>NUCLEOTIDE SEQUENCE [LARGE SCALE GENOMIC DNA]</scope>
    <source>
        <strain evidence="1 2">CKOBP-6</strain>
    </source>
</reference>
<dbReference type="Proteomes" id="UP000250369">
    <property type="component" value="Unassembled WGS sequence"/>
</dbReference>
<organism evidence="1 2">
    <name type="scientific">Paenibacillus contaminans</name>
    <dbReference type="NCBI Taxonomy" id="450362"/>
    <lineage>
        <taxon>Bacteria</taxon>
        <taxon>Bacillati</taxon>
        <taxon>Bacillota</taxon>
        <taxon>Bacilli</taxon>
        <taxon>Bacillales</taxon>
        <taxon>Paenibacillaceae</taxon>
        <taxon>Paenibacillus</taxon>
    </lineage>
</organism>
<evidence type="ECO:0000313" key="2">
    <source>
        <dbReference type="Proteomes" id="UP000250369"/>
    </source>
</evidence>
<dbReference type="OrthoDB" id="2623845at2"/>
<evidence type="ECO:0000313" key="1">
    <source>
        <dbReference type="EMBL" id="RAV17825.1"/>
    </source>
</evidence>
<protein>
    <submittedName>
        <fullName evidence="1">Uncharacterized protein</fullName>
    </submittedName>
</protein>
<gene>
    <name evidence="1" type="ORF">DQG23_25780</name>
</gene>
<dbReference type="AlphaFoldDB" id="A0A329MCN7"/>
<keyword evidence="2" id="KW-1185">Reference proteome</keyword>
<accession>A0A329MCN7</accession>
<dbReference type="RefSeq" id="WP_113033911.1">
    <property type="nucleotide sequence ID" value="NZ_QMFB01000017.1"/>
</dbReference>
<dbReference type="EMBL" id="QMFB01000017">
    <property type="protein sequence ID" value="RAV17825.1"/>
    <property type="molecule type" value="Genomic_DNA"/>
</dbReference>
<name>A0A329MCN7_9BACL</name>